<dbReference type="SUPFAM" id="SSF55874">
    <property type="entry name" value="ATPase domain of HSP90 chaperone/DNA topoisomerase II/histidine kinase"/>
    <property type="match status" value="1"/>
</dbReference>
<dbReference type="GO" id="GO:0016020">
    <property type="term" value="C:membrane"/>
    <property type="evidence" value="ECO:0007669"/>
    <property type="project" value="UniProtKB-SubCell"/>
</dbReference>
<evidence type="ECO:0000259" key="12">
    <source>
        <dbReference type="PROSITE" id="PS50110"/>
    </source>
</evidence>
<dbReference type="PRINTS" id="PR00344">
    <property type="entry name" value="BCTRLSENSOR"/>
</dbReference>
<evidence type="ECO:0000256" key="8">
    <source>
        <dbReference type="PROSITE-ProRule" id="PRU00169"/>
    </source>
</evidence>
<keyword evidence="16" id="KW-1185">Reference proteome</keyword>
<evidence type="ECO:0000313" key="14">
    <source>
        <dbReference type="EMBL" id="KRG19218.1"/>
    </source>
</evidence>
<dbReference type="PROSITE" id="PS50885">
    <property type="entry name" value="HAMP"/>
    <property type="match status" value="1"/>
</dbReference>
<dbReference type="SMART" id="SM00387">
    <property type="entry name" value="HATPase_c"/>
    <property type="match status" value="1"/>
</dbReference>
<evidence type="ECO:0000256" key="5">
    <source>
        <dbReference type="ARBA" id="ARBA00022679"/>
    </source>
</evidence>
<comment type="caution">
    <text evidence="14">The sequence shown here is derived from an EMBL/GenBank/DDBJ whole genome shotgun (WGS) entry which is preliminary data.</text>
</comment>
<dbReference type="SUPFAM" id="SSF47384">
    <property type="entry name" value="Homodimeric domain of signal transducing histidine kinase"/>
    <property type="match status" value="1"/>
</dbReference>
<evidence type="ECO:0000259" key="11">
    <source>
        <dbReference type="PROSITE" id="PS50109"/>
    </source>
</evidence>
<evidence type="ECO:0000256" key="4">
    <source>
        <dbReference type="ARBA" id="ARBA00022553"/>
    </source>
</evidence>
<dbReference type="InterPro" id="IPR036097">
    <property type="entry name" value="HisK_dim/P_sf"/>
</dbReference>
<feature type="domain" description="Histidine kinase" evidence="11">
    <location>
        <begin position="568"/>
        <end position="800"/>
    </location>
</feature>
<dbReference type="Pfam" id="PF02518">
    <property type="entry name" value="HATPase_c"/>
    <property type="match status" value="1"/>
</dbReference>
<protein>
    <recommendedName>
        <fullName evidence="3">histidine kinase</fullName>
        <ecNumber evidence="3">2.7.13.3</ecNumber>
    </recommendedName>
</protein>
<dbReference type="SMART" id="SM00304">
    <property type="entry name" value="HAMP"/>
    <property type="match status" value="1"/>
</dbReference>
<dbReference type="InterPro" id="IPR029016">
    <property type="entry name" value="GAF-like_dom_sf"/>
</dbReference>
<dbReference type="InterPro" id="IPR003018">
    <property type="entry name" value="GAF"/>
</dbReference>
<dbReference type="STRING" id="437022.CC99x_00740"/>
<dbReference type="Proteomes" id="UP000051494">
    <property type="component" value="Unassembled WGS sequence"/>
</dbReference>
<keyword evidence="10" id="KW-0812">Transmembrane</keyword>
<dbReference type="PROSITE" id="PS50109">
    <property type="entry name" value="HIS_KIN"/>
    <property type="match status" value="1"/>
</dbReference>
<feature type="modified residue" description="4-aspartylphosphate" evidence="8">
    <location>
        <position position="1004"/>
    </location>
</feature>
<dbReference type="Gene3D" id="3.30.565.10">
    <property type="entry name" value="Histidine kinase-like ATPase, C-terminal domain"/>
    <property type="match status" value="1"/>
</dbReference>
<dbReference type="CDD" id="cd00082">
    <property type="entry name" value="HisKA"/>
    <property type="match status" value="1"/>
</dbReference>
<feature type="domain" description="Response regulatory" evidence="12">
    <location>
        <begin position="955"/>
        <end position="1072"/>
    </location>
</feature>
<feature type="region of interest" description="Disordered" evidence="9">
    <location>
        <begin position="504"/>
        <end position="526"/>
    </location>
</feature>
<feature type="transmembrane region" description="Helical" evidence="10">
    <location>
        <begin position="14"/>
        <end position="34"/>
    </location>
</feature>
<dbReference type="SMART" id="SM00448">
    <property type="entry name" value="REC"/>
    <property type="match status" value="3"/>
</dbReference>
<dbReference type="Pfam" id="PF00072">
    <property type="entry name" value="Response_reg"/>
    <property type="match status" value="3"/>
</dbReference>
<dbReference type="CDD" id="cd16922">
    <property type="entry name" value="HATPase_EvgS-ArcB-TorS-like"/>
    <property type="match status" value="1"/>
</dbReference>
<dbReference type="CDD" id="cd00156">
    <property type="entry name" value="REC"/>
    <property type="match status" value="1"/>
</dbReference>
<dbReference type="Gene3D" id="3.40.50.2300">
    <property type="match status" value="3"/>
</dbReference>
<dbReference type="PROSITE" id="PS50110">
    <property type="entry name" value="RESPONSE_REGULATORY"/>
    <property type="match status" value="3"/>
</dbReference>
<keyword evidence="5 14" id="KW-0808">Transferase</keyword>
<dbReference type="Pfam" id="PF00672">
    <property type="entry name" value="HAMP"/>
    <property type="match status" value="1"/>
</dbReference>
<evidence type="ECO:0000256" key="9">
    <source>
        <dbReference type="SAM" id="MobiDB-lite"/>
    </source>
</evidence>
<evidence type="ECO:0000313" key="16">
    <source>
        <dbReference type="Proteomes" id="UP000051494"/>
    </source>
</evidence>
<dbReference type="InterPro" id="IPR004358">
    <property type="entry name" value="Sig_transdc_His_kin-like_C"/>
</dbReference>
<dbReference type="InterPro" id="IPR001789">
    <property type="entry name" value="Sig_transdc_resp-reg_receiver"/>
</dbReference>
<feature type="modified residue" description="4-aspartylphosphate" evidence="8">
    <location>
        <position position="882"/>
    </location>
</feature>
<feature type="modified residue" description="4-aspartylphosphate" evidence="8">
    <location>
        <position position="1149"/>
    </location>
</feature>
<evidence type="ECO:0000256" key="1">
    <source>
        <dbReference type="ARBA" id="ARBA00000085"/>
    </source>
</evidence>
<reference evidence="15" key="2">
    <citation type="journal article" date="2016" name="Genome Announc.">
        <title>Draft Genome Sequences of Two Novel Amoeba-Resistant Intranuclear Bacteria, 'Candidatus Berkiella cookevillensis' and 'Candidatus Berkiella aquae'.</title>
        <authorList>
            <person name="Mehari Y.T."/>
            <person name="Arivett B.A."/>
            <person name="Farone A.L."/>
            <person name="Gunderson J.H."/>
            <person name="Farone M.B."/>
        </authorList>
    </citation>
    <scope>NUCLEOTIDE SEQUENCE</scope>
    <source>
        <strain evidence="15">CC99</strain>
    </source>
</reference>
<comment type="catalytic activity">
    <reaction evidence="1">
        <text>ATP + protein L-histidine = ADP + protein N-phospho-L-histidine.</text>
        <dbReference type="EC" id="2.7.13.3"/>
    </reaction>
</comment>
<name>A0A0Q9YNR7_9GAMM</name>
<proteinExistence type="predicted"/>
<keyword evidence="7" id="KW-0902">Two-component regulatory system</keyword>
<dbReference type="PATRIC" id="fig|1590042.3.peg.760"/>
<dbReference type="GO" id="GO:0000155">
    <property type="term" value="F:phosphorelay sensor kinase activity"/>
    <property type="evidence" value="ECO:0007669"/>
    <property type="project" value="InterPro"/>
</dbReference>
<feature type="transmembrane region" description="Helical" evidence="10">
    <location>
        <begin position="187"/>
        <end position="207"/>
    </location>
</feature>
<dbReference type="Gene3D" id="1.10.287.130">
    <property type="match status" value="1"/>
</dbReference>
<dbReference type="SMART" id="SM00388">
    <property type="entry name" value="HisKA"/>
    <property type="match status" value="1"/>
</dbReference>
<dbReference type="EMBL" id="LKHV02000001">
    <property type="protein sequence ID" value="MCS5708832.1"/>
    <property type="molecule type" value="Genomic_DNA"/>
</dbReference>
<dbReference type="InterPro" id="IPR003660">
    <property type="entry name" value="HAMP_dom"/>
</dbReference>
<feature type="domain" description="Response regulatory" evidence="12">
    <location>
        <begin position="833"/>
        <end position="946"/>
    </location>
</feature>
<dbReference type="InterPro" id="IPR005467">
    <property type="entry name" value="His_kinase_dom"/>
</dbReference>
<dbReference type="PANTHER" id="PTHR45339:SF1">
    <property type="entry name" value="HYBRID SIGNAL TRANSDUCTION HISTIDINE KINASE J"/>
    <property type="match status" value="1"/>
</dbReference>
<evidence type="ECO:0000256" key="3">
    <source>
        <dbReference type="ARBA" id="ARBA00012438"/>
    </source>
</evidence>
<reference evidence="14" key="1">
    <citation type="submission" date="2015-09" db="EMBL/GenBank/DDBJ databases">
        <title>Draft Genome Sequences of Two Novel Amoeba-resistant Intranuclear Bacteria, Candidatus Berkiella cookevillensis and Candidatus Berkiella aquae.</title>
        <authorList>
            <person name="Mehari Y.T."/>
            <person name="Arivett B.A."/>
            <person name="Farone A.L."/>
            <person name="Gunderson J.H."/>
            <person name="Farone M.B."/>
        </authorList>
    </citation>
    <scope>NUCLEOTIDE SEQUENCE [LARGE SCALE GENOMIC DNA]</scope>
    <source>
        <strain evidence="14">CC99</strain>
    </source>
</reference>
<dbReference type="InterPro" id="IPR036890">
    <property type="entry name" value="HATPase_C_sf"/>
</dbReference>
<evidence type="ECO:0000256" key="7">
    <source>
        <dbReference type="ARBA" id="ARBA00023012"/>
    </source>
</evidence>
<evidence type="ECO:0000259" key="13">
    <source>
        <dbReference type="PROSITE" id="PS50885"/>
    </source>
</evidence>
<dbReference type="CDD" id="cd17546">
    <property type="entry name" value="REC_hyHK_CKI1_RcsC-like"/>
    <property type="match status" value="1"/>
</dbReference>
<accession>A0A0Q9YNR7</accession>
<keyword evidence="10" id="KW-0472">Membrane</keyword>
<dbReference type="InterPro" id="IPR003661">
    <property type="entry name" value="HisK_dim/P_dom"/>
</dbReference>
<evidence type="ECO:0000313" key="15">
    <source>
        <dbReference type="EMBL" id="MCS5708832.1"/>
    </source>
</evidence>
<dbReference type="InterPro" id="IPR011006">
    <property type="entry name" value="CheY-like_superfamily"/>
</dbReference>
<evidence type="ECO:0000256" key="2">
    <source>
        <dbReference type="ARBA" id="ARBA00004370"/>
    </source>
</evidence>
<dbReference type="Pfam" id="PF00512">
    <property type="entry name" value="HisKA"/>
    <property type="match status" value="1"/>
</dbReference>
<dbReference type="OrthoDB" id="9797243at2"/>
<dbReference type="Gene3D" id="3.30.450.40">
    <property type="match status" value="1"/>
</dbReference>
<dbReference type="EC" id="2.7.13.3" evidence="3"/>
<evidence type="ECO:0000256" key="6">
    <source>
        <dbReference type="ARBA" id="ARBA00022777"/>
    </source>
</evidence>
<dbReference type="SUPFAM" id="SSF55781">
    <property type="entry name" value="GAF domain-like"/>
    <property type="match status" value="1"/>
</dbReference>
<dbReference type="SMART" id="SM00065">
    <property type="entry name" value="GAF"/>
    <property type="match status" value="1"/>
</dbReference>
<feature type="domain" description="Response regulatory" evidence="12">
    <location>
        <begin position="1099"/>
        <end position="1216"/>
    </location>
</feature>
<sequence>MQAKRLGLTLYAKIALSFSLLILILTLSIGLSLWQTYRTNEVINDIVNQRMPTVQASLELLNGINQSIASLRGWLIIPEESFKKTRLIAWDNKISVSAESLQKLTNISRDPKQIEMFQIVRENIAPLKRSQQEIEDYTLIDRKKALELFIEDRENLVTPIRESLESLIRYENEQMAQQVMLVKESMWLLSVMEWSFLAFGLIIGALFSARLSRGISSPVINITEAAELIAKGELGKDVKVTGSLEIQRLAKSINKMIATMREITSTAKSISDGDYSLSIQPRSEQDKLVFALSNMTKKLIQNKLYYEEQSWLQEGTSQVLVAISQNPELSNLCNEILAAICRYLESGIGALYLFDSDTQQLNLVSSYSYTERELLSNKFLLGHGIVGQVALEKKPILLKNIKRRDLVITTALTEEPPLNTYTFPLIDKRELVGVVELAFHEIITPLKISYLENITPLVSSSIRVCEQKTVTEKLLIQQRNMTKELQVQQEELKASNEELATQAEELRTSEEELRVRDEEQRTLNQSLEERNTRLQAQSEELKRAQADLVEKAKQIQVASKYKSEFLANMSHELRTPLNSLLLLSKMLADNKEQNLNKDQIESLHVIHRSGVDLLQLINDVLDIAKVEAGKIEIHNSKIIIKDFTNIIKADFMAIFQSKKLDFSVEIEQGVVDSIYSDAQRLKQIIKNLISNALKFTENGFVKLLVHKPSSTSQLAMSNIDKERYIAWSLIDTGIGIPKEKHNEVFQTFYQGDGALNRKYNGTGLGLSISAELAKLMGGAIQLESIEGQGSTFTLYLPIVSTQSDEVLNPVESIEIHAKNNLQQKSISEKTSRTLLIIEDDIQFAKILMDVCKKKGFDCKHTTTGHTGLKIALEEKPACILLDINLPDMNGLSVADKLKDNPQTKSIPIHFISGADKQEETMKYGAASYLMKPISIEKLDLAIQSVSHSINDRINKLLVVEDDDVLRAQIQKAYEEKSIQVLSVRTGNEALHLLKIQKFDCMVLDLGLPDVSGFDVISKIMEDSSLAHPAVIIYTGHEITEEEHDLLQKYSKNIIIKGKVSLERLLDETALFLHQMEKSISKGDPFYQDIEDNNGLNNKKILLVDDDMRNTFALAKILKQYGVDVSIASNGKVAIDMLNKENHFDGILMDIMMPVMDGLEAIEKIRQIPKFSSLPIIALTAKAMSSDREKCLALGATDYLTKPVDIDKLIILLKACVCQ</sequence>
<dbReference type="SUPFAM" id="SSF158472">
    <property type="entry name" value="HAMP domain-like"/>
    <property type="match status" value="1"/>
</dbReference>
<dbReference type="AlphaFoldDB" id="A0A0Q9YNR7"/>
<evidence type="ECO:0000256" key="10">
    <source>
        <dbReference type="SAM" id="Phobius"/>
    </source>
</evidence>
<dbReference type="EMBL" id="LKHV01000003">
    <property type="protein sequence ID" value="KRG19218.1"/>
    <property type="molecule type" value="Genomic_DNA"/>
</dbReference>
<feature type="domain" description="HAMP" evidence="13">
    <location>
        <begin position="213"/>
        <end position="265"/>
    </location>
</feature>
<organism evidence="14">
    <name type="scientific">Candidatus Berkiella cookevillensis</name>
    <dbReference type="NCBI Taxonomy" id="437022"/>
    <lineage>
        <taxon>Bacteria</taxon>
        <taxon>Pseudomonadati</taxon>
        <taxon>Pseudomonadota</taxon>
        <taxon>Gammaproteobacteria</taxon>
        <taxon>Candidatus Berkiellales</taxon>
        <taxon>Candidatus Berkiellaceae</taxon>
        <taxon>Candidatus Berkiella</taxon>
    </lineage>
</organism>
<keyword evidence="6" id="KW-0418">Kinase</keyword>
<dbReference type="FunFam" id="3.30.565.10:FF:000010">
    <property type="entry name" value="Sensor histidine kinase RcsC"/>
    <property type="match status" value="1"/>
</dbReference>
<dbReference type="CDD" id="cd06225">
    <property type="entry name" value="HAMP"/>
    <property type="match status" value="1"/>
</dbReference>
<comment type="subcellular location">
    <subcellularLocation>
        <location evidence="2">Membrane</location>
    </subcellularLocation>
</comment>
<keyword evidence="4 8" id="KW-0597">Phosphoprotein</keyword>
<dbReference type="Pfam" id="PF13185">
    <property type="entry name" value="GAF_2"/>
    <property type="match status" value="1"/>
</dbReference>
<dbReference type="PANTHER" id="PTHR45339">
    <property type="entry name" value="HYBRID SIGNAL TRANSDUCTION HISTIDINE KINASE J"/>
    <property type="match status" value="1"/>
</dbReference>
<keyword evidence="10" id="KW-1133">Transmembrane helix</keyword>
<gene>
    <name evidence="14" type="primary">rpfC</name>
    <name evidence="14" type="ORF">CC99x_00740</name>
    <name evidence="15" type="ORF">CC99x_007930</name>
</gene>
<reference evidence="15" key="3">
    <citation type="submission" date="2021-06" db="EMBL/GenBank/DDBJ databases">
        <title>Genomic Description and Analysis of Intracellular Bacteria, Candidatus Berkiella cookevillensis and Candidatus Berkiella aquae.</title>
        <authorList>
            <person name="Kidane D.T."/>
            <person name="Mehari Y.T."/>
            <person name="Rice F.C."/>
            <person name="Arivett B.A."/>
            <person name="Farone A.L."/>
            <person name="Berk S.G."/>
            <person name="Farone M.B."/>
        </authorList>
    </citation>
    <scope>NUCLEOTIDE SEQUENCE</scope>
    <source>
        <strain evidence="15">CC99</strain>
    </source>
</reference>
<dbReference type="RefSeq" id="WP_057623808.1">
    <property type="nucleotide sequence ID" value="NZ_LKHV02000001.1"/>
</dbReference>
<dbReference type="Gene3D" id="6.10.340.10">
    <property type="match status" value="1"/>
</dbReference>
<dbReference type="InterPro" id="IPR003594">
    <property type="entry name" value="HATPase_dom"/>
</dbReference>
<dbReference type="SUPFAM" id="SSF52172">
    <property type="entry name" value="CheY-like"/>
    <property type="match status" value="3"/>
</dbReference>